<sequence length="712" mass="79858">MWTLNVDDAYENAYRDSPLSRSRPYSTRSFVDQYTESGELQIVHLHGHILGKDPSPLVFSFSDYQRVARVQPVWHQVLSDVMPVEPFVVIGARMLDDPDIEALLRNRSLDVKTPSVVVDPYISDGNKWELEQYGYSVLKMKGEEFVDYWRGALDIDEGGARFFGDPLGVAVPQFVRLETNRAPEQPRGQDYFGGDIPTWNDALSNRIALMDWANDGIRDIEQWLDGPAKPRLRIIYSDRLTGVTSGVLAIARQAAKFQVRVWKFDRSSRWDSRAILEAARGLGPALFLVESAADYSDDIDKTLKLAAMEEIPIYFLCSEMRWNALRMEERLSGNYSKSMGSVPADLKRSDARALSRKLEEFGRLGVLEAKPAAARVGHFVGRDVFSAMLDVEYSMGFRKRLDGELQALAEPWQYELVLLLSLAAQVARPVGIVDAARAINVSVVRIGEALRGDGHLSALVQLRGNEVAARQRDRAAEPVRDILGSDQSLGFLISAIHRLSPMSSRSSLHSRNKVPMLVAHLMTCKNLVRTFPEADLDLFYDELRPIFGSWNGRYWEQWAIYAKSTQDWGRAESFAARAVSMYDDAFTRTTLGTILLNKSEALARLGDVAWQGFFERGVKELRVAQGSDSGGRRVAYFALLTASLSLMDALARAAGGDNVNGFDKVATEFSETYAVLRVTLVGEENLETARRAEKLSERYERILGSVRRDRAT</sequence>
<organism evidence="1 2">
    <name type="scientific">Tsukamurella paurometabola</name>
    <name type="common">Corynebacterium paurometabolum</name>
    <dbReference type="NCBI Taxonomy" id="2061"/>
    <lineage>
        <taxon>Bacteria</taxon>
        <taxon>Bacillati</taxon>
        <taxon>Actinomycetota</taxon>
        <taxon>Actinomycetes</taxon>
        <taxon>Mycobacteriales</taxon>
        <taxon>Tsukamurellaceae</taxon>
        <taxon>Tsukamurella</taxon>
    </lineage>
</organism>
<proteinExistence type="predicted"/>
<comment type="caution">
    <text evidence="1">The sequence shown here is derived from an EMBL/GenBank/DDBJ whole genome shotgun (WGS) entry which is preliminary data.</text>
</comment>
<evidence type="ECO:0000313" key="2">
    <source>
        <dbReference type="Proteomes" id="UP000676853"/>
    </source>
</evidence>
<gene>
    <name evidence="1" type="ORF">KFZ73_24490</name>
</gene>
<dbReference type="EMBL" id="JAGXOE010000161">
    <property type="protein sequence ID" value="MBS4104373.1"/>
    <property type="molecule type" value="Genomic_DNA"/>
</dbReference>
<reference evidence="1 2" key="1">
    <citation type="submission" date="2021-04" db="EMBL/GenBank/DDBJ databases">
        <title>Whole genome sequence analysis of a thiophenic sulfur metabolizing bacteria.</title>
        <authorList>
            <person name="Akhtar N."/>
            <person name="Akram J."/>
            <person name="Aslam A."/>
        </authorList>
    </citation>
    <scope>NUCLEOTIDE SEQUENCE [LARGE SCALE GENOMIC DNA]</scope>
    <source>
        <strain evidence="1 2">3OW</strain>
    </source>
</reference>
<protein>
    <submittedName>
        <fullName evidence="1">SIR2 family protein</fullName>
    </submittedName>
</protein>
<keyword evidence="2" id="KW-1185">Reference proteome</keyword>
<dbReference type="Proteomes" id="UP000676853">
    <property type="component" value="Unassembled WGS sequence"/>
</dbReference>
<name>A0ABS5NKC5_TSUPA</name>
<accession>A0ABS5NKC5</accession>
<evidence type="ECO:0000313" key="1">
    <source>
        <dbReference type="EMBL" id="MBS4104373.1"/>
    </source>
</evidence>
<dbReference type="Pfam" id="PF13289">
    <property type="entry name" value="SIR2_2"/>
    <property type="match status" value="1"/>
</dbReference>